<protein>
    <submittedName>
        <fullName evidence="2">DUF1835 domain-containing protein</fullName>
    </submittedName>
</protein>
<dbReference type="InterPro" id="IPR014973">
    <property type="entry name" value="DUF1835"/>
</dbReference>
<evidence type="ECO:0000259" key="1">
    <source>
        <dbReference type="Pfam" id="PF08874"/>
    </source>
</evidence>
<name>A0A6G6GJJ6_9FLAO</name>
<keyword evidence="3" id="KW-1185">Reference proteome</keyword>
<accession>A0A6G6GJJ6</accession>
<dbReference type="Pfam" id="PF08874">
    <property type="entry name" value="DUF1835"/>
    <property type="match status" value="1"/>
</dbReference>
<proteinExistence type="predicted"/>
<feature type="domain" description="DUF1835" evidence="1">
    <location>
        <begin position="5"/>
        <end position="110"/>
    </location>
</feature>
<sequence>MRKQIHILNGDSLREQFPKKIKGKLIVARECLIEGNVAGDDFNTFFKNRAEFIYQNYNDSKEDYQSKVRTEFQKIQNVEKGTELNLWFEDDLFCQVNFWFVSYFISQNKINEKVYLIRPKNHNQYGFGGLNNEELIAAYTNRQEILELDKIANLWIEYKNKNWKGLMSAAKNIEDDFPFIIAAVDAQIERIPKGNNPGRPTRVLLEIMDELQTEDFGQIFREFSKRESIYGFGDLQLKALYECAKNNRF</sequence>
<evidence type="ECO:0000313" key="2">
    <source>
        <dbReference type="EMBL" id="QIE58745.1"/>
    </source>
</evidence>
<dbReference type="AlphaFoldDB" id="A0A6G6GJJ6"/>
<reference evidence="2 3" key="1">
    <citation type="submission" date="2020-02" db="EMBL/GenBank/DDBJ databases">
        <title>Complete genome sequence of Flavobacteriaceae bacterium.</title>
        <authorList>
            <person name="Kim S.-J."/>
            <person name="Kim Y.-S."/>
            <person name="Kim K.-H."/>
        </authorList>
    </citation>
    <scope>NUCLEOTIDE SEQUENCE [LARGE SCALE GENOMIC DNA]</scope>
    <source>
        <strain evidence="2 3">RR4-40</strain>
    </source>
</reference>
<organism evidence="2 3">
    <name type="scientific">Rasiella rasia</name>
    <dbReference type="NCBI Taxonomy" id="2744027"/>
    <lineage>
        <taxon>Bacteria</taxon>
        <taxon>Pseudomonadati</taxon>
        <taxon>Bacteroidota</taxon>
        <taxon>Flavobacteriia</taxon>
        <taxon>Flavobacteriales</taxon>
        <taxon>Flavobacteriaceae</taxon>
        <taxon>Rasiella</taxon>
    </lineage>
</organism>
<dbReference type="Proteomes" id="UP000505306">
    <property type="component" value="Chromosome"/>
</dbReference>
<evidence type="ECO:0000313" key="3">
    <source>
        <dbReference type="Proteomes" id="UP000505306"/>
    </source>
</evidence>
<dbReference type="EMBL" id="CP049057">
    <property type="protein sequence ID" value="QIE58745.1"/>
    <property type="molecule type" value="Genomic_DNA"/>
</dbReference>
<gene>
    <name evidence="2" type="ORF">G5B37_03965</name>
</gene>
<dbReference type="RefSeq" id="WP_164678773.1">
    <property type="nucleotide sequence ID" value="NZ_CP049057.1"/>
</dbReference>
<dbReference type="KEGG" id="mgel:G5B37_03965"/>